<evidence type="ECO:0000256" key="6">
    <source>
        <dbReference type="SAM" id="Phobius"/>
    </source>
</evidence>
<keyword evidence="5 6" id="KW-0472">Membrane</keyword>
<dbReference type="InterPro" id="IPR032816">
    <property type="entry name" value="VTT_dom"/>
</dbReference>
<organism evidence="8 9">
    <name type="scientific">Harenicola maris</name>
    <dbReference type="NCBI Taxonomy" id="2841044"/>
    <lineage>
        <taxon>Bacteria</taxon>
        <taxon>Pseudomonadati</taxon>
        <taxon>Pseudomonadota</taxon>
        <taxon>Alphaproteobacteria</taxon>
        <taxon>Rhodobacterales</taxon>
        <taxon>Paracoccaceae</taxon>
        <taxon>Harenicola</taxon>
    </lineage>
</organism>
<dbReference type="PANTHER" id="PTHR42709">
    <property type="entry name" value="ALKALINE PHOSPHATASE LIKE PROTEIN"/>
    <property type="match status" value="1"/>
</dbReference>
<feature type="transmembrane region" description="Helical" evidence="6">
    <location>
        <begin position="165"/>
        <end position="190"/>
    </location>
</feature>
<evidence type="ECO:0000256" key="1">
    <source>
        <dbReference type="ARBA" id="ARBA00004651"/>
    </source>
</evidence>
<keyword evidence="3 6" id="KW-0812">Transmembrane</keyword>
<dbReference type="InterPro" id="IPR051311">
    <property type="entry name" value="DedA_domain"/>
</dbReference>
<evidence type="ECO:0000313" key="9">
    <source>
        <dbReference type="Proteomes" id="UP001315686"/>
    </source>
</evidence>
<evidence type="ECO:0000256" key="5">
    <source>
        <dbReference type="ARBA" id="ARBA00023136"/>
    </source>
</evidence>
<accession>A0AAP2G903</accession>
<comment type="subcellular location">
    <subcellularLocation>
        <location evidence="1">Cell membrane</location>
        <topology evidence="1">Multi-pass membrane protein</topology>
    </subcellularLocation>
</comment>
<name>A0AAP2G903_9RHOB</name>
<feature type="transmembrane region" description="Helical" evidence="6">
    <location>
        <begin position="139"/>
        <end position="159"/>
    </location>
</feature>
<keyword evidence="9" id="KW-1185">Reference proteome</keyword>
<proteinExistence type="predicted"/>
<dbReference type="PANTHER" id="PTHR42709:SF6">
    <property type="entry name" value="UNDECAPRENYL PHOSPHATE TRANSPORTER A"/>
    <property type="match status" value="1"/>
</dbReference>
<dbReference type="Proteomes" id="UP001315686">
    <property type="component" value="Unassembled WGS sequence"/>
</dbReference>
<evidence type="ECO:0000256" key="4">
    <source>
        <dbReference type="ARBA" id="ARBA00022989"/>
    </source>
</evidence>
<sequence>MIDTLLALVPTYGVWLIMISVCLSCLALPIPSSMLVMAAGGFAAAGDFAYWQLVAFAFVGFAVGDQIAFAIARSGGPRLLERFKRHAKTASVLNSAEALVARRGSTAVVLSRTVVSPVGPYVSYISGALRLSWVKFTSAAILGAMLWCLGYSWLGYAFASHIPEVASMIGNFAGIILAGAAGGGLVWWMVRSYRRHQAEGRDDT</sequence>
<protein>
    <submittedName>
        <fullName evidence="8">VTT domain-containing protein</fullName>
    </submittedName>
</protein>
<gene>
    <name evidence="8" type="ORF">IV417_13840</name>
</gene>
<feature type="domain" description="VTT" evidence="7">
    <location>
        <begin position="30"/>
        <end position="156"/>
    </location>
</feature>
<feature type="transmembrane region" description="Helical" evidence="6">
    <location>
        <begin position="12"/>
        <end position="30"/>
    </location>
</feature>
<reference evidence="8 9" key="1">
    <citation type="journal article" date="2021" name="Arch. Microbiol.">
        <title>Harenicola maris gen. nov., sp. nov. isolated from the Sea of Japan shallow sediments.</title>
        <authorList>
            <person name="Romanenko L.A."/>
            <person name="Kurilenko V.V."/>
            <person name="Chernysheva N.Y."/>
            <person name="Tekutyeva L.A."/>
            <person name="Velansky P.V."/>
            <person name="Svetashev V.I."/>
            <person name="Isaeva M.P."/>
        </authorList>
    </citation>
    <scope>NUCLEOTIDE SEQUENCE [LARGE SCALE GENOMIC DNA]</scope>
    <source>
        <strain evidence="8 9">KMM 3653</strain>
    </source>
</reference>
<keyword evidence="2" id="KW-1003">Cell membrane</keyword>
<evidence type="ECO:0000259" key="7">
    <source>
        <dbReference type="Pfam" id="PF09335"/>
    </source>
</evidence>
<dbReference type="AlphaFoldDB" id="A0AAP2G903"/>
<dbReference type="RefSeq" id="WP_327794701.1">
    <property type="nucleotide sequence ID" value="NZ_JADQAZ010000003.1"/>
</dbReference>
<evidence type="ECO:0000313" key="8">
    <source>
        <dbReference type="EMBL" id="MBT0958467.1"/>
    </source>
</evidence>
<keyword evidence="4 6" id="KW-1133">Transmembrane helix</keyword>
<dbReference type="Pfam" id="PF09335">
    <property type="entry name" value="VTT_dom"/>
    <property type="match status" value="1"/>
</dbReference>
<evidence type="ECO:0000256" key="2">
    <source>
        <dbReference type="ARBA" id="ARBA00022475"/>
    </source>
</evidence>
<feature type="transmembrane region" description="Helical" evidence="6">
    <location>
        <begin position="50"/>
        <end position="72"/>
    </location>
</feature>
<dbReference type="EMBL" id="JADQAZ010000003">
    <property type="protein sequence ID" value="MBT0958467.1"/>
    <property type="molecule type" value="Genomic_DNA"/>
</dbReference>
<evidence type="ECO:0000256" key="3">
    <source>
        <dbReference type="ARBA" id="ARBA00022692"/>
    </source>
</evidence>
<comment type="caution">
    <text evidence="8">The sequence shown here is derived from an EMBL/GenBank/DDBJ whole genome shotgun (WGS) entry which is preliminary data.</text>
</comment>
<dbReference type="GO" id="GO:0005886">
    <property type="term" value="C:plasma membrane"/>
    <property type="evidence" value="ECO:0007669"/>
    <property type="project" value="UniProtKB-SubCell"/>
</dbReference>